<dbReference type="Pfam" id="PF13377">
    <property type="entry name" value="Peripla_BP_3"/>
    <property type="match status" value="1"/>
</dbReference>
<dbReference type="PROSITE" id="PS50932">
    <property type="entry name" value="HTH_LACI_2"/>
    <property type="match status" value="1"/>
</dbReference>
<organism evidence="5 6">
    <name type="scientific">Reichenbachiella agarivorans</name>
    <dbReference type="NCBI Taxonomy" id="2979464"/>
    <lineage>
        <taxon>Bacteria</taxon>
        <taxon>Pseudomonadati</taxon>
        <taxon>Bacteroidota</taxon>
        <taxon>Cytophagia</taxon>
        <taxon>Cytophagales</taxon>
        <taxon>Reichenbachiellaceae</taxon>
        <taxon>Reichenbachiella</taxon>
    </lineage>
</organism>
<dbReference type="SUPFAM" id="SSF53822">
    <property type="entry name" value="Periplasmic binding protein-like I"/>
    <property type="match status" value="1"/>
</dbReference>
<accession>A0ABY6CT46</accession>
<dbReference type="EMBL" id="CP106679">
    <property type="protein sequence ID" value="UXP32633.1"/>
    <property type="molecule type" value="Genomic_DNA"/>
</dbReference>
<dbReference type="CDD" id="cd06267">
    <property type="entry name" value="PBP1_LacI_sugar_binding-like"/>
    <property type="match status" value="1"/>
</dbReference>
<protein>
    <submittedName>
        <fullName evidence="5">LacI family transcriptional regulator</fullName>
    </submittedName>
</protein>
<name>A0ABY6CT46_9BACT</name>
<reference evidence="5" key="1">
    <citation type="submission" date="2022-09" db="EMBL/GenBank/DDBJ databases">
        <title>Comparative genomics and taxonomic characterization of three novel marine species of genus Reichenbachiella exhibiting antioxidant and polysaccharide degradation activities.</title>
        <authorList>
            <person name="Muhammad N."/>
            <person name="Lee Y.-J."/>
            <person name="Ko J."/>
            <person name="Kim S.-G."/>
        </authorList>
    </citation>
    <scope>NUCLEOTIDE SEQUENCE</scope>
    <source>
        <strain evidence="5">BKB1-1</strain>
    </source>
</reference>
<proteinExistence type="predicted"/>
<dbReference type="SUPFAM" id="SSF47413">
    <property type="entry name" value="lambda repressor-like DNA-binding domains"/>
    <property type="match status" value="1"/>
</dbReference>
<keyword evidence="2" id="KW-0238">DNA-binding</keyword>
<sequence length="337" mass="38071">MGKYVTLKQLAQQLNLSHTTVSRALHDHPRISQATIQRVKQLADELGYVHNPNAQIMNRGKTKFVGVIIPDITIFFYSKIIETLQIELGRVGYSLLLFNTQENEAEERKAVQSCIEQRVAGVLAAISAGTKQHDHFEKILKHEIPLVFFDRVVNFLPVPKIIADDYRASYQANQYLIEKGCKCIAHVTASIHLNNSNNRLYGYMDALTDKGITVDEQLIKYYEMNPQSIERFLIKTIKNYPQLDGITVFNDYVANVVVNALLKLGKKIPDEISVFGFSDEPIASYMHPQLSSVQQVAPKMASLSAQKLLSIINQDEALTAEKIVINQQLVIRESTKK</sequence>
<dbReference type="InterPro" id="IPR046335">
    <property type="entry name" value="LacI/GalR-like_sensor"/>
</dbReference>
<evidence type="ECO:0000256" key="1">
    <source>
        <dbReference type="ARBA" id="ARBA00023015"/>
    </source>
</evidence>
<dbReference type="Gene3D" id="3.40.50.2300">
    <property type="match status" value="2"/>
</dbReference>
<keyword evidence="6" id="KW-1185">Reference proteome</keyword>
<dbReference type="InterPro" id="IPR028082">
    <property type="entry name" value="Peripla_BP_I"/>
</dbReference>
<gene>
    <name evidence="5" type="ORF">N6H18_01440</name>
</gene>
<evidence type="ECO:0000256" key="3">
    <source>
        <dbReference type="ARBA" id="ARBA00023163"/>
    </source>
</evidence>
<feature type="domain" description="HTH lacI-type" evidence="4">
    <location>
        <begin position="5"/>
        <end position="59"/>
    </location>
</feature>
<evidence type="ECO:0000313" key="5">
    <source>
        <dbReference type="EMBL" id="UXP32633.1"/>
    </source>
</evidence>
<dbReference type="PANTHER" id="PTHR30146">
    <property type="entry name" value="LACI-RELATED TRANSCRIPTIONAL REPRESSOR"/>
    <property type="match status" value="1"/>
</dbReference>
<dbReference type="CDD" id="cd01392">
    <property type="entry name" value="HTH_LacI"/>
    <property type="match status" value="1"/>
</dbReference>
<dbReference type="Pfam" id="PF00356">
    <property type="entry name" value="LacI"/>
    <property type="match status" value="1"/>
</dbReference>
<keyword evidence="3" id="KW-0804">Transcription</keyword>
<evidence type="ECO:0000256" key="2">
    <source>
        <dbReference type="ARBA" id="ARBA00023125"/>
    </source>
</evidence>
<dbReference type="PANTHER" id="PTHR30146:SF109">
    <property type="entry name" value="HTH-TYPE TRANSCRIPTIONAL REGULATOR GALS"/>
    <property type="match status" value="1"/>
</dbReference>
<dbReference type="RefSeq" id="WP_262310068.1">
    <property type="nucleotide sequence ID" value="NZ_CP106679.1"/>
</dbReference>
<dbReference type="InterPro" id="IPR000843">
    <property type="entry name" value="HTH_LacI"/>
</dbReference>
<keyword evidence="1" id="KW-0805">Transcription regulation</keyword>
<dbReference type="Proteomes" id="UP001065174">
    <property type="component" value="Chromosome"/>
</dbReference>
<evidence type="ECO:0000259" key="4">
    <source>
        <dbReference type="PROSITE" id="PS50932"/>
    </source>
</evidence>
<dbReference type="InterPro" id="IPR010982">
    <property type="entry name" value="Lambda_DNA-bd_dom_sf"/>
</dbReference>
<dbReference type="Gene3D" id="1.10.260.40">
    <property type="entry name" value="lambda repressor-like DNA-binding domains"/>
    <property type="match status" value="1"/>
</dbReference>
<evidence type="ECO:0000313" key="6">
    <source>
        <dbReference type="Proteomes" id="UP001065174"/>
    </source>
</evidence>
<dbReference type="SMART" id="SM00354">
    <property type="entry name" value="HTH_LACI"/>
    <property type="match status" value="1"/>
</dbReference>